<dbReference type="SMART" id="SM00422">
    <property type="entry name" value="HTH_MERR"/>
    <property type="match status" value="1"/>
</dbReference>
<dbReference type="GO" id="GO:0003677">
    <property type="term" value="F:DNA binding"/>
    <property type="evidence" value="ECO:0007669"/>
    <property type="project" value="UniProtKB-KW"/>
</dbReference>
<dbReference type="PANTHER" id="PTHR30204">
    <property type="entry name" value="REDOX-CYCLING DRUG-SENSING TRANSCRIPTIONAL ACTIVATOR SOXR"/>
    <property type="match status" value="1"/>
</dbReference>
<dbReference type="SUPFAM" id="SSF89082">
    <property type="entry name" value="Antibiotic binding domain of TipA-like multidrug resistance regulators"/>
    <property type="match status" value="1"/>
</dbReference>
<organism evidence="7 8">
    <name type="scientific">Caulobacter vibrioides</name>
    <name type="common">Caulobacter crescentus</name>
    <dbReference type="NCBI Taxonomy" id="155892"/>
    <lineage>
        <taxon>Bacteria</taxon>
        <taxon>Pseudomonadati</taxon>
        <taxon>Pseudomonadota</taxon>
        <taxon>Alphaproteobacteria</taxon>
        <taxon>Caulobacterales</taxon>
        <taxon>Caulobacteraceae</taxon>
        <taxon>Caulobacter</taxon>
    </lineage>
</organism>
<evidence type="ECO:0000259" key="6">
    <source>
        <dbReference type="PROSITE" id="PS50937"/>
    </source>
</evidence>
<dbReference type="SUPFAM" id="SSF46955">
    <property type="entry name" value="Putative DNA-binding domain"/>
    <property type="match status" value="1"/>
</dbReference>
<keyword evidence="1" id="KW-0805">Transcription regulation</keyword>
<gene>
    <name evidence="7" type="ORF">CA606_04205</name>
</gene>
<evidence type="ECO:0000256" key="4">
    <source>
        <dbReference type="ARBA" id="ARBA00023163"/>
    </source>
</evidence>
<dbReference type="InterPro" id="IPR000551">
    <property type="entry name" value="MerR-type_HTH_dom"/>
</dbReference>
<dbReference type="EMBL" id="CP023315">
    <property type="protein sequence ID" value="ATC34462.1"/>
    <property type="molecule type" value="Genomic_DNA"/>
</dbReference>
<keyword evidence="4" id="KW-0804">Transcription</keyword>
<reference evidence="8" key="1">
    <citation type="submission" date="2017-09" db="EMBL/GenBank/DDBJ databases">
        <title>Genome evolution observed in wild isolates of Caulobacter crescentus.</title>
        <authorList>
            <person name="Ely B."/>
            <person name="Wilson K."/>
            <person name="Scott D."/>
        </authorList>
    </citation>
    <scope>NUCLEOTIDE SEQUENCE [LARGE SCALE GENOMIC DNA]</scope>
    <source>
        <strain evidence="8">CB13b1a</strain>
    </source>
</reference>
<proteinExistence type="predicted"/>
<dbReference type="InterPro" id="IPR047057">
    <property type="entry name" value="MerR_fam"/>
</dbReference>
<keyword evidence="5" id="KW-0175">Coiled coil</keyword>
<evidence type="ECO:0000256" key="2">
    <source>
        <dbReference type="ARBA" id="ARBA00023125"/>
    </source>
</evidence>
<feature type="domain" description="HTH merR-type" evidence="6">
    <location>
        <begin position="9"/>
        <end position="78"/>
    </location>
</feature>
<dbReference type="PANTHER" id="PTHR30204:SF90">
    <property type="entry name" value="HTH-TYPE TRANSCRIPTIONAL ACTIVATOR MTA"/>
    <property type="match status" value="1"/>
</dbReference>
<dbReference type="GO" id="GO:0003700">
    <property type="term" value="F:DNA-binding transcription factor activity"/>
    <property type="evidence" value="ECO:0007669"/>
    <property type="project" value="InterPro"/>
</dbReference>
<feature type="coiled-coil region" evidence="5">
    <location>
        <begin position="84"/>
        <end position="118"/>
    </location>
</feature>
<dbReference type="InterPro" id="IPR036244">
    <property type="entry name" value="TipA-like_antibiotic-bd"/>
</dbReference>
<evidence type="ECO:0000256" key="5">
    <source>
        <dbReference type="SAM" id="Coils"/>
    </source>
</evidence>
<dbReference type="Pfam" id="PF00376">
    <property type="entry name" value="MerR"/>
    <property type="match status" value="1"/>
</dbReference>
<name>A0A290N185_CAUVI</name>
<dbReference type="RefSeq" id="WP_096053797.1">
    <property type="nucleotide sequence ID" value="NZ_CP023315.3"/>
</dbReference>
<evidence type="ECO:0000313" key="7">
    <source>
        <dbReference type="EMBL" id="ATC34462.1"/>
    </source>
</evidence>
<dbReference type="PROSITE" id="PS50937">
    <property type="entry name" value="HTH_MERR_2"/>
    <property type="match status" value="1"/>
</dbReference>
<dbReference type="Gene3D" id="1.10.490.50">
    <property type="entry name" value="Antibiotic binding domain of TipA-like multidrug resistance regulators"/>
    <property type="match status" value="1"/>
</dbReference>
<evidence type="ECO:0000256" key="3">
    <source>
        <dbReference type="ARBA" id="ARBA00023159"/>
    </source>
</evidence>
<sequence>MRNDARHTIHTVSELAKLSGTSVRTLHHYDAIGLLKPATVGENGYRYYGRGELMRLQQILVHREFGVALRDIPALLDAQGSDRLAALREQRARLEETADRYRRLAQTIDRTIAELEGRTTIMDKQLFEGFSPQLESDYEAWLIDRYGEPAARDRLARGAEVFAAMSDAQKTDWMAEAIAMRDDFASTMARGTASDDPSLDPLLKRHHAWVVRTTGTPATADAYTALGRLNVDNLEFRAMYDAAQPGLAQWMAEAMASFARRALI</sequence>
<protein>
    <submittedName>
        <fullName evidence="7">MerR family transcriptional regulator</fullName>
    </submittedName>
</protein>
<dbReference type="InterPro" id="IPR009061">
    <property type="entry name" value="DNA-bd_dom_put_sf"/>
</dbReference>
<dbReference type="Gene3D" id="1.10.1660.10">
    <property type="match status" value="1"/>
</dbReference>
<dbReference type="Proteomes" id="UP000217311">
    <property type="component" value="Chromosome"/>
</dbReference>
<keyword evidence="2" id="KW-0238">DNA-binding</keyword>
<evidence type="ECO:0000313" key="8">
    <source>
        <dbReference type="Proteomes" id="UP000217311"/>
    </source>
</evidence>
<dbReference type="Pfam" id="PF07739">
    <property type="entry name" value="TipAS"/>
    <property type="match status" value="1"/>
</dbReference>
<dbReference type="InterPro" id="IPR012925">
    <property type="entry name" value="TipAS_dom"/>
</dbReference>
<keyword evidence="3" id="KW-0010">Activator</keyword>
<accession>A0A290N185</accession>
<dbReference type="PRINTS" id="PR00040">
    <property type="entry name" value="HTHMERR"/>
</dbReference>
<dbReference type="CDD" id="cd01106">
    <property type="entry name" value="HTH_TipAL-Mta"/>
    <property type="match status" value="1"/>
</dbReference>
<evidence type="ECO:0000256" key="1">
    <source>
        <dbReference type="ARBA" id="ARBA00023015"/>
    </source>
</evidence>
<dbReference type="AlphaFoldDB" id="A0A290N185"/>